<dbReference type="Proteomes" id="UP000236910">
    <property type="component" value="Unassembled WGS sequence"/>
</dbReference>
<dbReference type="GO" id="GO:0004190">
    <property type="term" value="F:aspartic-type endopeptidase activity"/>
    <property type="evidence" value="ECO:0007669"/>
    <property type="project" value="UniProtKB-UniRule"/>
</dbReference>
<evidence type="ECO:0000256" key="9">
    <source>
        <dbReference type="HAMAP-Rule" id="MF_00161"/>
    </source>
</evidence>
<comment type="function">
    <text evidence="9">This protein specifically catalyzes the removal of signal peptides from prolipoproteins.</text>
</comment>
<dbReference type="PRINTS" id="PR00781">
    <property type="entry name" value="LIPOSIGPTASE"/>
</dbReference>
<dbReference type="UniPathway" id="UPA00665"/>
<keyword evidence="6 9" id="KW-0378">Hydrolase</keyword>
<evidence type="ECO:0000313" key="12">
    <source>
        <dbReference type="EMBL" id="PMP81859.1"/>
    </source>
</evidence>
<evidence type="ECO:0000256" key="2">
    <source>
        <dbReference type="ARBA" id="ARBA00022475"/>
    </source>
</evidence>
<keyword evidence="8 9" id="KW-0472">Membrane</keyword>
<evidence type="ECO:0000256" key="5">
    <source>
        <dbReference type="ARBA" id="ARBA00022750"/>
    </source>
</evidence>
<feature type="active site" evidence="9">
    <location>
        <position position="133"/>
    </location>
</feature>
<comment type="similarity">
    <text evidence="1 9 10">Belongs to the peptidase A8 family.</text>
</comment>
<dbReference type="PANTHER" id="PTHR33695">
    <property type="entry name" value="LIPOPROTEIN SIGNAL PEPTIDASE"/>
    <property type="match status" value="1"/>
</dbReference>
<keyword evidence="5 9" id="KW-0064">Aspartyl protease</keyword>
<dbReference type="EMBL" id="PNIL01000027">
    <property type="protein sequence ID" value="PMP68144.1"/>
    <property type="molecule type" value="Genomic_DNA"/>
</dbReference>
<keyword evidence="2 9" id="KW-1003">Cell membrane</keyword>
<protein>
    <recommendedName>
        <fullName evidence="9">Lipoprotein signal peptidase</fullName>
        <ecNumber evidence="9">3.4.23.36</ecNumber>
    </recommendedName>
    <alternativeName>
        <fullName evidence="9">Prolipoprotein signal peptidase</fullName>
    </alternativeName>
    <alternativeName>
        <fullName evidence="9">Signal peptidase II</fullName>
        <shortName evidence="9">SPase II</shortName>
    </alternativeName>
</protein>
<reference evidence="13 14" key="1">
    <citation type="submission" date="2018-01" db="EMBL/GenBank/DDBJ databases">
        <title>Metagenomic assembled genomes from two thermal pools in the Uzon Caldera, Kamchatka, Russia.</title>
        <authorList>
            <person name="Wilkins L."/>
            <person name="Ettinger C."/>
        </authorList>
    </citation>
    <scope>NUCLEOTIDE SEQUENCE [LARGE SCALE GENOMIC DNA]</scope>
    <source>
        <strain evidence="12">ARK-10</strain>
        <strain evidence="11">ZAV-07</strain>
    </source>
</reference>
<evidence type="ECO:0000256" key="4">
    <source>
        <dbReference type="ARBA" id="ARBA00022692"/>
    </source>
</evidence>
<accession>A0A2J6WF58</accession>
<evidence type="ECO:0000256" key="1">
    <source>
        <dbReference type="ARBA" id="ARBA00006139"/>
    </source>
</evidence>
<feature type="transmembrane region" description="Helical" evidence="9">
    <location>
        <begin position="12"/>
        <end position="31"/>
    </location>
</feature>
<evidence type="ECO:0000256" key="8">
    <source>
        <dbReference type="ARBA" id="ARBA00023136"/>
    </source>
</evidence>
<feature type="transmembrane region" description="Helical" evidence="9">
    <location>
        <begin position="95"/>
        <end position="114"/>
    </location>
</feature>
<comment type="caution">
    <text evidence="11">The sequence shown here is derived from an EMBL/GenBank/DDBJ whole genome shotgun (WGS) entry which is preliminary data.</text>
</comment>
<dbReference type="GO" id="GO:0006508">
    <property type="term" value="P:proteolysis"/>
    <property type="evidence" value="ECO:0007669"/>
    <property type="project" value="UniProtKB-KW"/>
</dbReference>
<dbReference type="HAMAP" id="MF_00161">
    <property type="entry name" value="LspA"/>
    <property type="match status" value="1"/>
</dbReference>
<feature type="transmembrane region" description="Helical" evidence="9">
    <location>
        <begin position="69"/>
        <end position="88"/>
    </location>
</feature>
<organism evidence="11 14">
    <name type="scientific">Caldisericum exile</name>
    <dbReference type="NCBI Taxonomy" id="693075"/>
    <lineage>
        <taxon>Bacteria</taxon>
        <taxon>Pseudomonadati</taxon>
        <taxon>Caldisericota/Cryosericota group</taxon>
        <taxon>Caldisericota</taxon>
        <taxon>Caldisericia</taxon>
        <taxon>Caldisericales</taxon>
        <taxon>Caldisericaceae</taxon>
        <taxon>Caldisericum</taxon>
    </lineage>
</organism>
<keyword evidence="7 9" id="KW-1133">Transmembrane helix</keyword>
<feature type="active site" evidence="9">
    <location>
        <position position="119"/>
    </location>
</feature>
<dbReference type="Pfam" id="PF01252">
    <property type="entry name" value="Peptidase_A8"/>
    <property type="match status" value="1"/>
</dbReference>
<evidence type="ECO:0000256" key="10">
    <source>
        <dbReference type="RuleBase" id="RU004181"/>
    </source>
</evidence>
<evidence type="ECO:0000313" key="13">
    <source>
        <dbReference type="Proteomes" id="UP000236910"/>
    </source>
</evidence>
<dbReference type="GO" id="GO:0005886">
    <property type="term" value="C:plasma membrane"/>
    <property type="evidence" value="ECO:0007669"/>
    <property type="project" value="UniProtKB-SubCell"/>
</dbReference>
<dbReference type="NCBIfam" id="TIGR00077">
    <property type="entry name" value="lspA"/>
    <property type="match status" value="1"/>
</dbReference>
<dbReference type="Proteomes" id="UP000237040">
    <property type="component" value="Unassembled WGS sequence"/>
</dbReference>
<evidence type="ECO:0000256" key="7">
    <source>
        <dbReference type="ARBA" id="ARBA00022989"/>
    </source>
</evidence>
<evidence type="ECO:0000256" key="3">
    <source>
        <dbReference type="ARBA" id="ARBA00022670"/>
    </source>
</evidence>
<comment type="catalytic activity">
    <reaction evidence="9">
        <text>Release of signal peptides from bacterial membrane prolipoproteins. Hydrolyzes -Xaa-Yaa-Zaa-|-(S,diacylglyceryl)Cys-, in which Xaa is hydrophobic (preferably Leu), and Yaa (Ala or Ser) and Zaa (Gly or Ala) have small, neutral side chains.</text>
        <dbReference type="EC" id="3.4.23.36"/>
    </reaction>
</comment>
<gene>
    <name evidence="9 11" type="primary">lspA</name>
    <name evidence="12" type="ORF">C0175_04670</name>
    <name evidence="11" type="ORF">C0189_01820</name>
</gene>
<feature type="transmembrane region" description="Helical" evidence="9">
    <location>
        <begin position="126"/>
        <end position="148"/>
    </location>
</feature>
<dbReference type="PANTHER" id="PTHR33695:SF1">
    <property type="entry name" value="LIPOPROTEIN SIGNAL PEPTIDASE"/>
    <property type="match status" value="1"/>
</dbReference>
<evidence type="ECO:0000313" key="14">
    <source>
        <dbReference type="Proteomes" id="UP000237040"/>
    </source>
</evidence>
<comment type="pathway">
    <text evidence="9">Protein modification; lipoprotein biosynthesis (signal peptide cleavage).</text>
</comment>
<dbReference type="InterPro" id="IPR001872">
    <property type="entry name" value="Peptidase_A8"/>
</dbReference>
<keyword evidence="3 9" id="KW-0645">Protease</keyword>
<proteinExistence type="inferred from homology"/>
<dbReference type="EC" id="3.4.23.36" evidence="9"/>
<sequence length="152" mass="17125">MHIKLGVKNDRYFYLIAVAVLVIDQLSKVVVRNTIPLGKEIPIIRGIFSITHITNSGSLFGMFQNATPFLIVSSFFVTILIIYVERIINIPYKEVGFGLIMGGILGNLVDRIIFRSVTDFLFLKHWPVFNIADASIDIGIAIFIISYLKYGK</sequence>
<keyword evidence="4 9" id="KW-0812">Transmembrane</keyword>
<dbReference type="EMBL" id="PNIX01000275">
    <property type="protein sequence ID" value="PMP81859.1"/>
    <property type="molecule type" value="Genomic_DNA"/>
</dbReference>
<evidence type="ECO:0000256" key="6">
    <source>
        <dbReference type="ARBA" id="ARBA00022801"/>
    </source>
</evidence>
<name>A0A2J6WF58_9BACT</name>
<dbReference type="AlphaFoldDB" id="A0A2J6WF58"/>
<comment type="subcellular location">
    <subcellularLocation>
        <location evidence="9">Cell membrane</location>
        <topology evidence="9">Multi-pass membrane protein</topology>
    </subcellularLocation>
</comment>
<evidence type="ECO:0000313" key="11">
    <source>
        <dbReference type="EMBL" id="PMP68144.1"/>
    </source>
</evidence>